<reference evidence="2 3" key="1">
    <citation type="journal article" date="2021" name="Elife">
        <title>Chloroplast acquisition without the gene transfer in kleptoplastic sea slugs, Plakobranchus ocellatus.</title>
        <authorList>
            <person name="Maeda T."/>
            <person name="Takahashi S."/>
            <person name="Yoshida T."/>
            <person name="Shimamura S."/>
            <person name="Takaki Y."/>
            <person name="Nagai Y."/>
            <person name="Toyoda A."/>
            <person name="Suzuki Y."/>
            <person name="Arimoto A."/>
            <person name="Ishii H."/>
            <person name="Satoh N."/>
            <person name="Nishiyama T."/>
            <person name="Hasebe M."/>
            <person name="Maruyama T."/>
            <person name="Minagawa J."/>
            <person name="Obokata J."/>
            <person name="Shigenobu S."/>
        </authorList>
    </citation>
    <scope>NUCLEOTIDE SEQUENCE [LARGE SCALE GENOMIC DNA]</scope>
</reference>
<gene>
    <name evidence="2" type="ORF">ElyMa_000525900</name>
</gene>
<evidence type="ECO:0000313" key="3">
    <source>
        <dbReference type="Proteomes" id="UP000762676"/>
    </source>
</evidence>
<dbReference type="PANTHER" id="PTHR47510">
    <property type="entry name" value="REVERSE TRANSCRIPTASE DOMAIN-CONTAINING PROTEIN"/>
    <property type="match status" value="1"/>
</dbReference>
<name>A0AAV4FXD9_9GAST</name>
<dbReference type="PANTHER" id="PTHR47510:SF3">
    <property type="entry name" value="ENDO_EXONUCLEASE_PHOSPHATASE DOMAIN-CONTAINING PROTEIN"/>
    <property type="match status" value="1"/>
</dbReference>
<dbReference type="EMBL" id="BMAT01001010">
    <property type="protein sequence ID" value="GFR78127.1"/>
    <property type="molecule type" value="Genomic_DNA"/>
</dbReference>
<proteinExistence type="predicted"/>
<evidence type="ECO:0000256" key="1">
    <source>
        <dbReference type="SAM" id="SignalP"/>
    </source>
</evidence>
<keyword evidence="3" id="KW-1185">Reference proteome</keyword>
<dbReference type="SUPFAM" id="SSF56219">
    <property type="entry name" value="DNase I-like"/>
    <property type="match status" value="1"/>
</dbReference>
<dbReference type="InterPro" id="IPR036691">
    <property type="entry name" value="Endo/exonu/phosph_ase_sf"/>
</dbReference>
<comment type="caution">
    <text evidence="2">The sequence shown here is derived from an EMBL/GenBank/DDBJ whole genome shotgun (WGS) entry which is preliminary data.</text>
</comment>
<feature type="chain" id="PRO_5043371636" evidence="1">
    <location>
        <begin position="24"/>
        <end position="283"/>
    </location>
</feature>
<sequence>MKFDTSFGIICALICAVIQKSYQSRSYDNEYNSKTQPAIFYSPAVLKSLLSFSAALSAVDKSRIPPEVRLRKRGKKDGVRARFRRRSFRPPLPAIVNGNIQSLDNKLDELSTNCRFSYICIREAGLICLTETWLNQTVPKSVIDIDKFTLYRSGRSLASGKTRGGGVCDYVNDRWCTTNNTHVIKTLCTPDIKLLALSLRPVYLPQEFPKINLLVTYIPPNVDSEQAIQASEQVFDTCLRNKPTDFYAGLNALVEIRKSTPKPSDYWRAPRKCYIAKDHGSPS</sequence>
<organism evidence="2 3">
    <name type="scientific">Elysia marginata</name>
    <dbReference type="NCBI Taxonomy" id="1093978"/>
    <lineage>
        <taxon>Eukaryota</taxon>
        <taxon>Metazoa</taxon>
        <taxon>Spiralia</taxon>
        <taxon>Lophotrochozoa</taxon>
        <taxon>Mollusca</taxon>
        <taxon>Gastropoda</taxon>
        <taxon>Heterobranchia</taxon>
        <taxon>Euthyneura</taxon>
        <taxon>Panpulmonata</taxon>
        <taxon>Sacoglossa</taxon>
        <taxon>Placobranchoidea</taxon>
        <taxon>Plakobranchidae</taxon>
        <taxon>Elysia</taxon>
    </lineage>
</organism>
<accession>A0AAV4FXD9</accession>
<dbReference type="Proteomes" id="UP000762676">
    <property type="component" value="Unassembled WGS sequence"/>
</dbReference>
<evidence type="ECO:0000313" key="2">
    <source>
        <dbReference type="EMBL" id="GFR78127.1"/>
    </source>
</evidence>
<protein>
    <submittedName>
        <fullName evidence="2">Pol-like protein</fullName>
    </submittedName>
</protein>
<dbReference type="AlphaFoldDB" id="A0AAV4FXD9"/>
<feature type="signal peptide" evidence="1">
    <location>
        <begin position="1"/>
        <end position="23"/>
    </location>
</feature>
<dbReference type="Gene3D" id="3.60.10.10">
    <property type="entry name" value="Endonuclease/exonuclease/phosphatase"/>
    <property type="match status" value="1"/>
</dbReference>
<keyword evidence="1" id="KW-0732">Signal</keyword>